<proteinExistence type="predicted"/>
<dbReference type="SMART" id="SM00409">
    <property type="entry name" value="IG"/>
    <property type="match status" value="3"/>
</dbReference>
<accession>A0AA47P5R8</accession>
<dbReference type="SMART" id="SM00408">
    <property type="entry name" value="IGc2"/>
    <property type="match status" value="2"/>
</dbReference>
<dbReference type="Gene3D" id="2.60.40.10">
    <property type="entry name" value="Immunoglobulins"/>
    <property type="match status" value="3"/>
</dbReference>
<protein>
    <submittedName>
        <fullName evidence="2">Ig kappa chain V-V region HP 93G7</fullName>
    </submittedName>
</protein>
<evidence type="ECO:0000259" key="1">
    <source>
        <dbReference type="PROSITE" id="PS50835"/>
    </source>
</evidence>
<dbReference type="Pfam" id="PF07686">
    <property type="entry name" value="V-set"/>
    <property type="match status" value="3"/>
</dbReference>
<dbReference type="InterPro" id="IPR036179">
    <property type="entry name" value="Ig-like_dom_sf"/>
</dbReference>
<keyword evidence="3" id="KW-1185">Reference proteome</keyword>
<dbReference type="InterPro" id="IPR007110">
    <property type="entry name" value="Ig-like_dom"/>
</dbReference>
<feature type="domain" description="Ig-like" evidence="1">
    <location>
        <begin position="75"/>
        <end position="160"/>
    </location>
</feature>
<dbReference type="InterPro" id="IPR003599">
    <property type="entry name" value="Ig_sub"/>
</dbReference>
<organism evidence="2 3">
    <name type="scientific">Merluccius polli</name>
    <name type="common">Benguela hake</name>
    <name type="synonym">Merluccius cadenati</name>
    <dbReference type="NCBI Taxonomy" id="89951"/>
    <lineage>
        <taxon>Eukaryota</taxon>
        <taxon>Metazoa</taxon>
        <taxon>Chordata</taxon>
        <taxon>Craniata</taxon>
        <taxon>Vertebrata</taxon>
        <taxon>Euteleostomi</taxon>
        <taxon>Actinopterygii</taxon>
        <taxon>Neopterygii</taxon>
        <taxon>Teleostei</taxon>
        <taxon>Neoteleostei</taxon>
        <taxon>Acanthomorphata</taxon>
        <taxon>Zeiogadaria</taxon>
        <taxon>Gadariae</taxon>
        <taxon>Gadiformes</taxon>
        <taxon>Gadoidei</taxon>
        <taxon>Merlucciidae</taxon>
        <taxon>Merluccius</taxon>
    </lineage>
</organism>
<dbReference type="InterPro" id="IPR003598">
    <property type="entry name" value="Ig_sub2"/>
</dbReference>
<dbReference type="CDD" id="cd00099">
    <property type="entry name" value="IgV"/>
    <property type="match status" value="3"/>
</dbReference>
<name>A0AA47P5R8_MERPO</name>
<feature type="domain" description="Ig-like" evidence="1">
    <location>
        <begin position="203"/>
        <end position="286"/>
    </location>
</feature>
<gene>
    <name evidence="2" type="ORF">N1851_012844</name>
</gene>
<dbReference type="EMBL" id="JAOPHQ010002287">
    <property type="protein sequence ID" value="KAK0147682.1"/>
    <property type="molecule type" value="Genomic_DNA"/>
</dbReference>
<comment type="caution">
    <text evidence="2">The sequence shown here is derived from an EMBL/GenBank/DDBJ whole genome shotgun (WGS) entry which is preliminary data.</text>
</comment>
<dbReference type="SMART" id="SM00406">
    <property type="entry name" value="IGv"/>
    <property type="match status" value="2"/>
</dbReference>
<dbReference type="Proteomes" id="UP001174136">
    <property type="component" value="Unassembled WGS sequence"/>
</dbReference>
<dbReference type="InterPro" id="IPR013106">
    <property type="entry name" value="Ig_V-set"/>
</dbReference>
<dbReference type="InterPro" id="IPR050150">
    <property type="entry name" value="IgV_Light_Chain"/>
</dbReference>
<feature type="domain" description="Ig-like" evidence="1">
    <location>
        <begin position="363"/>
        <end position="471"/>
    </location>
</feature>
<dbReference type="PANTHER" id="PTHR23267">
    <property type="entry name" value="IMMUNOGLOBULIN LIGHT CHAIN"/>
    <property type="match status" value="1"/>
</dbReference>
<dbReference type="PROSITE" id="PS50835">
    <property type="entry name" value="IG_LIKE"/>
    <property type="match status" value="3"/>
</dbReference>
<dbReference type="AlphaFoldDB" id="A0AA47P5R8"/>
<sequence>MTIKAYHVMFGSNTQLTVVGRGNRLLELHHVEVGRETKGGKKHSERTQESLYSATKSFMCVFLYFLVLIQTQEVPQLVFLKSAELGDTVTLHCEVLNEYQTFLYWYKQSLGHIPQKVASKVFSSKRIYPPFESRVEVGEGTDFNLTISRINKEDEANYFCHQGNQYTSIWKNGTYLTVNDHNDQRFVSQTGVQQPVLVSVQLGDPVALQCSITSQRTDHRNQCQGEPSVYWIRSGSGSSHPAAIYMNGNRSGECQDSSGPPSPPQSCVYTLPKNNVSTSDAGTYYCALAACGEIVFGQGTKLETGHYILLPTPSLFGNYFIKKIIKHILLELHHVEVGRETKGGKKHSERTQESLYSATQEVPQLVVLKRAELGDNVTLHCELLNDDEFVSSWYKQSLGCVPQVVANKAFGIKRIHPPFESRVEVGDGTDFNLTISRINKDDEANYFCHESNGHWNIWKNGTFLIVNGNISLSMFCFS</sequence>
<evidence type="ECO:0000313" key="2">
    <source>
        <dbReference type="EMBL" id="KAK0147682.1"/>
    </source>
</evidence>
<dbReference type="InterPro" id="IPR013783">
    <property type="entry name" value="Ig-like_fold"/>
</dbReference>
<evidence type="ECO:0000313" key="3">
    <source>
        <dbReference type="Proteomes" id="UP001174136"/>
    </source>
</evidence>
<dbReference type="SUPFAM" id="SSF48726">
    <property type="entry name" value="Immunoglobulin"/>
    <property type="match status" value="3"/>
</dbReference>
<reference evidence="2" key="1">
    <citation type="journal article" date="2023" name="Front. Mar. Sci.">
        <title>A new Merluccius polli reference genome to investigate the effects of global change in West African waters.</title>
        <authorList>
            <person name="Mateo J.L."/>
            <person name="Blanco-Fernandez C."/>
            <person name="Garcia-Vazquez E."/>
            <person name="Machado-Schiaffino G."/>
        </authorList>
    </citation>
    <scope>NUCLEOTIDE SEQUENCE</scope>
    <source>
        <strain evidence="2">C29</strain>
        <tissue evidence="2">Fin</tissue>
    </source>
</reference>